<dbReference type="InterPro" id="IPR053158">
    <property type="entry name" value="CapK_Type1_Caps_Biosynth"/>
</dbReference>
<reference evidence="2" key="1">
    <citation type="journal article" date="2014" name="Genome Announc.">
        <title>Genome Sequence of Arthrobacter siccitolerans 4J27, a Xeroprotectant-Producing Desiccation-Tolerant Microorganism.</title>
        <authorList>
            <person name="Manzanera M."/>
            <person name="Santa-Cruz-Calvo L."/>
            <person name="Vilchez J.I."/>
            <person name="Garcia-Fontana C."/>
            <person name="Silva-Castro G.A."/>
            <person name="Calvo C."/>
            <person name="Gonzalez-Lopez J."/>
        </authorList>
    </citation>
    <scope>NUCLEOTIDE SEQUENCE [LARGE SCALE GENOMIC DNA]</scope>
    <source>
        <strain evidence="2">4J27</strain>
    </source>
</reference>
<dbReference type="PANTHER" id="PTHR36932">
    <property type="entry name" value="CAPSULAR POLYSACCHARIDE BIOSYNTHESIS PROTEIN"/>
    <property type="match status" value="1"/>
</dbReference>
<dbReference type="PANTHER" id="PTHR36932:SF1">
    <property type="entry name" value="CAPSULAR POLYSACCHARIDE BIOSYNTHESIS PROTEIN"/>
    <property type="match status" value="1"/>
</dbReference>
<evidence type="ECO:0000313" key="1">
    <source>
        <dbReference type="EMBL" id="CCQ46094.1"/>
    </source>
</evidence>
<name>A0A024H2V0_9MICC</name>
<dbReference type="STRING" id="861266.ARTSIC4J27_2054"/>
<proteinExistence type="predicted"/>
<keyword evidence="2" id="KW-1185">Reference proteome</keyword>
<gene>
    <name evidence="1" type="ORF">ARTSIC4J27_2054</name>
</gene>
<dbReference type="Proteomes" id="UP000035722">
    <property type="component" value="Unassembled WGS sequence"/>
</dbReference>
<accession>A0A024H2V0</accession>
<comment type="caution">
    <text evidence="1">The sequence shown here is derived from an EMBL/GenBank/DDBJ whole genome shotgun (WGS) entry which is preliminary data.</text>
</comment>
<protein>
    <submittedName>
        <fullName evidence="1">Coenzyme F390 synthetase</fullName>
    </submittedName>
</protein>
<evidence type="ECO:0000313" key="2">
    <source>
        <dbReference type="Proteomes" id="UP000035722"/>
    </source>
</evidence>
<dbReference type="EMBL" id="CAQI01000042">
    <property type="protein sequence ID" value="CCQ46094.1"/>
    <property type="molecule type" value="Genomic_DNA"/>
</dbReference>
<dbReference type="SUPFAM" id="SSF56801">
    <property type="entry name" value="Acetyl-CoA synthetase-like"/>
    <property type="match status" value="1"/>
</dbReference>
<dbReference type="OrthoDB" id="580775at2"/>
<dbReference type="Gene3D" id="3.40.50.12780">
    <property type="entry name" value="N-terminal domain of ligase-like"/>
    <property type="match status" value="1"/>
</dbReference>
<sequence>MDLRLISHVLFLRAAWRKRDRWDPARIAAHQDQALKELRHAAYAGSEFYRRHHAGLRDAPLDQLPPVTKAELMEHFDEAITTPDLTLAELEDHLLSLTESRGDPGLPWKGQWWAAATAGTTGRRGTFVWNRAEWATILASYARANDWARISAGPTRPLKMALVSSRVPTHQSAVVGASLRSKLVPTVRLDVTASMDENVAALNRFQPRILVGYASALKPLAAEQRAGRLHIAPQGVMSASEVLTPNTAAELEAAWGSAPFDVYAATETAGIASPCIQRNRHVYEDLLIIEPVDQDGNPVPPHTTGAKLLVTVLFSRTLPLIRYEMSDTVRLGGRGCPCGRSFTLLEDIEGRLEDVLHLPGRTGAVTVHPIVFHHVLDQAAIAGWQIIQEPNGLRVLLAGLTPGTTPENVETTLSRALTEAGVAKLPITIHVVDQLERTALGKAPFVRGLKAQR</sequence>
<dbReference type="InterPro" id="IPR042099">
    <property type="entry name" value="ANL_N_sf"/>
</dbReference>
<dbReference type="AlphaFoldDB" id="A0A024H2V0"/>
<organism evidence="1 2">
    <name type="scientific">Pseudarthrobacter siccitolerans</name>
    <dbReference type="NCBI Taxonomy" id="861266"/>
    <lineage>
        <taxon>Bacteria</taxon>
        <taxon>Bacillati</taxon>
        <taxon>Actinomycetota</taxon>
        <taxon>Actinomycetes</taxon>
        <taxon>Micrococcales</taxon>
        <taxon>Micrococcaceae</taxon>
        <taxon>Pseudarthrobacter</taxon>
    </lineage>
</organism>
<dbReference type="RefSeq" id="WP_050055040.1">
    <property type="nucleotide sequence ID" value="NZ_CAQI01000042.1"/>
</dbReference>